<proteinExistence type="predicted"/>
<dbReference type="PANTHER" id="PTHR20883:SF48">
    <property type="entry name" value="ECTOINE DIOXYGENASE"/>
    <property type="match status" value="1"/>
</dbReference>
<evidence type="ECO:0008006" key="3">
    <source>
        <dbReference type="Google" id="ProtNLM"/>
    </source>
</evidence>
<protein>
    <recommendedName>
        <fullName evidence="3">Phytanoyl-CoA dioxygenase</fullName>
    </recommendedName>
</protein>
<sequence length="277" mass="32180">MNIQTLSVDYAIAGSLQKMAQNLDQWGCCVVRDFLQKQELEPVQQELIDLIDLLRKEAGLPPAKTSGHRFDQGFAELIERQPEYASVLFNASRRLTSVHQLSVAEKILHCSKQLMQTQLVMTSPYKTIRMDYQQRENYLLPWHQDYPYVQDSPDALIYWMPLHDVNEENGCMMVAPGSHRAGIIPVKMDEVNNLQLADKTVVDSYPHIRLPINEGDAIIFNSLLLHKSYPNLTPHPRWTLQLRYGNFSHPYALEKRWPCSHYEQQWFDEAHPEHVVD</sequence>
<gene>
    <name evidence="2" type="ORF">HELGO_WM6627</name>
</gene>
<dbReference type="AlphaFoldDB" id="A0A6S6TQZ4"/>
<name>A0A6S6TQZ4_9GAMM</name>
<organism evidence="2">
    <name type="scientific">uncultured Thiotrichaceae bacterium</name>
    <dbReference type="NCBI Taxonomy" id="298394"/>
    <lineage>
        <taxon>Bacteria</taxon>
        <taxon>Pseudomonadati</taxon>
        <taxon>Pseudomonadota</taxon>
        <taxon>Gammaproteobacteria</taxon>
        <taxon>Thiotrichales</taxon>
        <taxon>Thiotrichaceae</taxon>
        <taxon>environmental samples</taxon>
    </lineage>
</organism>
<dbReference type="InterPro" id="IPR008775">
    <property type="entry name" value="Phytyl_CoA_dOase-like"/>
</dbReference>
<dbReference type="Pfam" id="PF05721">
    <property type="entry name" value="PhyH"/>
    <property type="match status" value="1"/>
</dbReference>
<dbReference type="GO" id="GO:0016706">
    <property type="term" value="F:2-oxoglutarate-dependent dioxygenase activity"/>
    <property type="evidence" value="ECO:0007669"/>
    <property type="project" value="UniProtKB-ARBA"/>
</dbReference>
<reference evidence="2" key="1">
    <citation type="submission" date="2020-01" db="EMBL/GenBank/DDBJ databases">
        <authorList>
            <person name="Meier V. D."/>
            <person name="Meier V D."/>
        </authorList>
    </citation>
    <scope>NUCLEOTIDE SEQUENCE</scope>
    <source>
        <strain evidence="2">HLG_WM_MAG_07</strain>
    </source>
</reference>
<evidence type="ECO:0000256" key="1">
    <source>
        <dbReference type="ARBA" id="ARBA00001954"/>
    </source>
</evidence>
<dbReference type="GO" id="GO:0005506">
    <property type="term" value="F:iron ion binding"/>
    <property type="evidence" value="ECO:0007669"/>
    <property type="project" value="UniProtKB-ARBA"/>
</dbReference>
<dbReference type="Gene3D" id="2.60.120.620">
    <property type="entry name" value="q2cbj1_9rhob like domain"/>
    <property type="match status" value="1"/>
</dbReference>
<dbReference type="EMBL" id="CACVAY010000112">
    <property type="protein sequence ID" value="CAA6823262.1"/>
    <property type="molecule type" value="Genomic_DNA"/>
</dbReference>
<comment type="cofactor">
    <cofactor evidence="1">
        <name>Fe(2+)</name>
        <dbReference type="ChEBI" id="CHEBI:29033"/>
    </cofactor>
</comment>
<accession>A0A6S6TQZ4</accession>
<dbReference type="SUPFAM" id="SSF51197">
    <property type="entry name" value="Clavaminate synthase-like"/>
    <property type="match status" value="1"/>
</dbReference>
<evidence type="ECO:0000313" key="2">
    <source>
        <dbReference type="EMBL" id="CAA6823262.1"/>
    </source>
</evidence>
<dbReference type="PANTHER" id="PTHR20883">
    <property type="entry name" value="PHYTANOYL-COA DIOXYGENASE DOMAIN CONTAINING 1"/>
    <property type="match status" value="1"/>
</dbReference>